<evidence type="ECO:0000313" key="2">
    <source>
        <dbReference type="EMBL" id="GAA4209616.1"/>
    </source>
</evidence>
<keyword evidence="3" id="KW-1185">Reference proteome</keyword>
<reference evidence="3" key="1">
    <citation type="journal article" date="2019" name="Int. J. Syst. Evol. Microbiol.">
        <title>The Global Catalogue of Microorganisms (GCM) 10K type strain sequencing project: providing services to taxonomists for standard genome sequencing and annotation.</title>
        <authorList>
            <consortium name="The Broad Institute Genomics Platform"/>
            <consortium name="The Broad Institute Genome Sequencing Center for Infectious Disease"/>
            <person name="Wu L."/>
            <person name="Ma J."/>
        </authorList>
    </citation>
    <scope>NUCLEOTIDE SEQUENCE [LARGE SCALE GENOMIC DNA]</scope>
    <source>
        <strain evidence="3">JCM 17388</strain>
    </source>
</reference>
<comment type="caution">
    <text evidence="2">The sequence shown here is derived from an EMBL/GenBank/DDBJ whole genome shotgun (WGS) entry which is preliminary data.</text>
</comment>
<dbReference type="Proteomes" id="UP001501251">
    <property type="component" value="Unassembled WGS sequence"/>
</dbReference>
<organism evidence="2 3">
    <name type="scientific">Streptosporangium oxazolinicum</name>
    <dbReference type="NCBI Taxonomy" id="909287"/>
    <lineage>
        <taxon>Bacteria</taxon>
        <taxon>Bacillati</taxon>
        <taxon>Actinomycetota</taxon>
        <taxon>Actinomycetes</taxon>
        <taxon>Streptosporangiales</taxon>
        <taxon>Streptosporangiaceae</taxon>
        <taxon>Streptosporangium</taxon>
    </lineage>
</organism>
<proteinExistence type="predicted"/>
<evidence type="ECO:0000256" key="1">
    <source>
        <dbReference type="SAM" id="MobiDB-lite"/>
    </source>
</evidence>
<dbReference type="RefSeq" id="WP_344923223.1">
    <property type="nucleotide sequence ID" value="NZ_BAABAQ010000020.1"/>
</dbReference>
<sequence>MNSPLTDQPAPTDGGADDSGGLTNTDRADRAASPLQAFADASYNARGDRDLTDPTAAEQSARDYITDLCHFLDRHAIAPTTALYSGYDMYLQELDEDDAGDSPAAAHVRPCPVCSADAAKPCAWGCPSWSPPAPWRRAATNPYDTPPEQAAPGYAVVAAPTLHRTTIQLPAAPPAEQPPADDEPDPEPVMVDLAEIVDGQGALETCGCGEWITCYDGEWFHIFNPALVGADDHDAAP</sequence>
<protein>
    <submittedName>
        <fullName evidence="2">Uncharacterized protein</fullName>
    </submittedName>
</protein>
<evidence type="ECO:0000313" key="3">
    <source>
        <dbReference type="Proteomes" id="UP001501251"/>
    </source>
</evidence>
<feature type="region of interest" description="Disordered" evidence="1">
    <location>
        <begin position="1"/>
        <end position="55"/>
    </location>
</feature>
<name>A0ABP8BMH2_9ACTN</name>
<accession>A0ABP8BMH2</accession>
<dbReference type="EMBL" id="BAABAQ010000020">
    <property type="protein sequence ID" value="GAA4209616.1"/>
    <property type="molecule type" value="Genomic_DNA"/>
</dbReference>
<gene>
    <name evidence="2" type="ORF">GCM10022252_76390</name>
</gene>